<dbReference type="SUPFAM" id="SSF48452">
    <property type="entry name" value="TPR-like"/>
    <property type="match status" value="1"/>
</dbReference>
<evidence type="ECO:0000256" key="1">
    <source>
        <dbReference type="ARBA" id="ARBA00004442"/>
    </source>
</evidence>
<evidence type="ECO:0000256" key="3">
    <source>
        <dbReference type="ARBA" id="ARBA00022729"/>
    </source>
</evidence>
<comment type="subcellular location">
    <subcellularLocation>
        <location evidence="1">Cell outer membrane</location>
    </subcellularLocation>
</comment>
<gene>
    <name evidence="7" type="ORF">ACFFI0_19800</name>
</gene>
<evidence type="ECO:0000256" key="4">
    <source>
        <dbReference type="ARBA" id="ARBA00023136"/>
    </source>
</evidence>
<evidence type="ECO:0000256" key="2">
    <source>
        <dbReference type="ARBA" id="ARBA00006275"/>
    </source>
</evidence>
<dbReference type="InterPro" id="IPR011990">
    <property type="entry name" value="TPR-like_helical_dom_sf"/>
</dbReference>
<keyword evidence="4" id="KW-0472">Membrane</keyword>
<accession>A0ABV6HPP1</accession>
<protein>
    <submittedName>
        <fullName evidence="7">RagB/SusD family nutrient uptake outer membrane protein</fullName>
    </submittedName>
</protein>
<keyword evidence="3" id="KW-0732">Signal</keyword>
<dbReference type="RefSeq" id="WP_289552127.1">
    <property type="nucleotide sequence ID" value="NZ_JBHLWO010000002.1"/>
</dbReference>
<comment type="similarity">
    <text evidence="2">Belongs to the SusD family.</text>
</comment>
<organism evidence="7 8">
    <name type="scientific">Olivibacter oleidegradans</name>
    <dbReference type="NCBI Taxonomy" id="760123"/>
    <lineage>
        <taxon>Bacteria</taxon>
        <taxon>Pseudomonadati</taxon>
        <taxon>Bacteroidota</taxon>
        <taxon>Sphingobacteriia</taxon>
        <taxon>Sphingobacteriales</taxon>
        <taxon>Sphingobacteriaceae</taxon>
        <taxon>Olivibacter</taxon>
    </lineage>
</organism>
<dbReference type="Pfam" id="PF07980">
    <property type="entry name" value="SusD_RagB"/>
    <property type="match status" value="1"/>
</dbReference>
<comment type="caution">
    <text evidence="7">The sequence shown here is derived from an EMBL/GenBank/DDBJ whole genome shotgun (WGS) entry which is preliminary data.</text>
</comment>
<reference evidence="7 8" key="1">
    <citation type="submission" date="2024-09" db="EMBL/GenBank/DDBJ databases">
        <authorList>
            <person name="Sun Q."/>
            <person name="Mori K."/>
        </authorList>
    </citation>
    <scope>NUCLEOTIDE SEQUENCE [LARGE SCALE GENOMIC DNA]</scope>
    <source>
        <strain evidence="7 8">CCM 7765</strain>
    </source>
</reference>
<keyword evidence="8" id="KW-1185">Reference proteome</keyword>
<evidence type="ECO:0000313" key="8">
    <source>
        <dbReference type="Proteomes" id="UP001589774"/>
    </source>
</evidence>
<dbReference type="Proteomes" id="UP001589774">
    <property type="component" value="Unassembled WGS sequence"/>
</dbReference>
<sequence>MSAIEYTKKNKFLKIGLFIGLLALSTVSCNDDFLEKTPETDIDAGNFFNTEGDLNLYIYNLYNFPSTGIYTADAYNLTDNAFSTGNVELKTMMTTNPSSTTITGGWDWGQLRNFNFFLAHFRRANAAEDRLNHFEGLARFFRARFYVDKIKRYSDVPWIDVPLEANSEDILFAGRDPRETVVNHLIEDYEFAMNNVDVSAPKGAVNRWVVKADYARFLLYEGTFRKYHAELNLSESADELLQKAAAVAKEIMDSGTFSLYSTGKPNEDYGSLFASADLSSNPEIIFGRFYQANVLNGDSGEGVFGNYETYPQKDLVQAYLMKDGSFYSSRPNYQQNEFVEEFSNRDPRLYQTFAYPGWVLVRSGTYAQGTGLYVQQLAKNFSGYHQIKGFYNTTDQDVRNNMDVPLYRFAEVLLIYAEARAELAQLTQGDLDITVNKLRDRVGMPHMTLNPPMDPVEAAKFPNLSSAQRSELLEIRRERRVELAMEGLRHDDLMRWEAGKVLEKEPQGIYFASLGKHDLTGDGVPDIYLLPASQSIPNDKETNSLGKVLQYYRVGTFGQDVSVFLGGANAGNIQIIEDVGTFVAPKYYYRPIPQQQIMLNPNLKQIFDWE</sequence>
<feature type="domain" description="RagB/SusD" evidence="6">
    <location>
        <begin position="307"/>
        <end position="609"/>
    </location>
</feature>
<evidence type="ECO:0000256" key="5">
    <source>
        <dbReference type="ARBA" id="ARBA00023237"/>
    </source>
</evidence>
<dbReference type="InterPro" id="IPR012944">
    <property type="entry name" value="SusD_RagB_dom"/>
</dbReference>
<dbReference type="Gene3D" id="1.25.40.390">
    <property type="match status" value="1"/>
</dbReference>
<dbReference type="EMBL" id="JBHLWO010000002">
    <property type="protein sequence ID" value="MFC0320579.1"/>
    <property type="molecule type" value="Genomic_DNA"/>
</dbReference>
<evidence type="ECO:0000259" key="6">
    <source>
        <dbReference type="Pfam" id="PF07980"/>
    </source>
</evidence>
<name>A0ABV6HPP1_9SPHI</name>
<keyword evidence="5" id="KW-0998">Cell outer membrane</keyword>
<evidence type="ECO:0000313" key="7">
    <source>
        <dbReference type="EMBL" id="MFC0320579.1"/>
    </source>
</evidence>
<proteinExistence type="inferred from homology"/>